<organism evidence="1 2">
    <name type="scientific">Lysobacter enzymogenes</name>
    <dbReference type="NCBI Taxonomy" id="69"/>
    <lineage>
        <taxon>Bacteria</taxon>
        <taxon>Pseudomonadati</taxon>
        <taxon>Pseudomonadota</taxon>
        <taxon>Gammaproteobacteria</taxon>
        <taxon>Lysobacterales</taxon>
        <taxon>Lysobacteraceae</taxon>
        <taxon>Lysobacter</taxon>
    </lineage>
</organism>
<dbReference type="Proteomes" id="UP000275910">
    <property type="component" value="Unassembled WGS sequence"/>
</dbReference>
<accession>A0A3N2RD08</accession>
<evidence type="ECO:0000313" key="1">
    <source>
        <dbReference type="EMBL" id="ROU05362.1"/>
    </source>
</evidence>
<proteinExistence type="predicted"/>
<sequence length="316" mass="36017">MSEWGACRLLFQRLLDFEGRDLYARVLRPWLRAQPQVGDWLRALAASGPDPTPGASHETLWNLYALSRINDLLLQAFQPERGFGFKADAIDLSRAEYLAFAEALGLSVAQRPRFSPFHHEIVGFEQSPYPAAPATLRRERWPCLMLGTMLFSRAGVDIVAGVGFARAETVERAPLYWAFVRRHRVAHDLSHGWGSNSQWSTEFRRDFHVDGEFRFNVDELRRLDRLGERAVDEDGLSRRERIELLTHRMFVLSERDGEMYPYDDSYACADDFQPAPMFAAALPAPGEGEGPATEPPTLPWLRRWRIGSDPERGRSG</sequence>
<reference evidence="1 2" key="1">
    <citation type="submission" date="2018-10" db="EMBL/GenBank/DDBJ databases">
        <title>The genome of Lysobacter enzymogenes OH11.</title>
        <authorList>
            <person name="Liu F."/>
            <person name="Zhao Y."/>
            <person name="Qian G."/>
            <person name="Chen Y."/>
            <person name="Xu H."/>
        </authorList>
    </citation>
    <scope>NUCLEOTIDE SEQUENCE [LARGE SCALE GENOMIC DNA]</scope>
    <source>
        <strain evidence="1 2">OH11</strain>
    </source>
</reference>
<dbReference type="AlphaFoldDB" id="A0A3N2RD08"/>
<dbReference type="EMBL" id="RCTY01000047">
    <property type="protein sequence ID" value="ROU05362.1"/>
    <property type="molecule type" value="Genomic_DNA"/>
</dbReference>
<protein>
    <submittedName>
        <fullName evidence="1">Uncharacterized protein</fullName>
    </submittedName>
</protein>
<comment type="caution">
    <text evidence="1">The sequence shown here is derived from an EMBL/GenBank/DDBJ whole genome shotgun (WGS) entry which is preliminary data.</text>
</comment>
<name>A0A3N2RD08_LYSEN</name>
<evidence type="ECO:0000313" key="2">
    <source>
        <dbReference type="Proteomes" id="UP000275910"/>
    </source>
</evidence>
<gene>
    <name evidence="1" type="ORF">D9T17_19775</name>
</gene>